<reference evidence="1" key="2">
    <citation type="journal article" date="2015" name="Data Brief">
        <title>Shoot transcriptome of the giant reed, Arundo donax.</title>
        <authorList>
            <person name="Barrero R.A."/>
            <person name="Guerrero F.D."/>
            <person name="Moolhuijzen P."/>
            <person name="Goolsby J.A."/>
            <person name="Tidwell J."/>
            <person name="Bellgard S.E."/>
            <person name="Bellgard M.I."/>
        </authorList>
    </citation>
    <scope>NUCLEOTIDE SEQUENCE</scope>
    <source>
        <tissue evidence="1">Shoot tissue taken approximately 20 cm above the soil surface</tissue>
    </source>
</reference>
<protein>
    <submittedName>
        <fullName evidence="1">Uncharacterized protein</fullName>
    </submittedName>
</protein>
<evidence type="ECO:0000313" key="1">
    <source>
        <dbReference type="EMBL" id="JAD78920.1"/>
    </source>
</evidence>
<accession>A0A0A9CZU9</accession>
<sequence length="56" mass="6501">MNLLLVHVLSTNRLDQASSGNVQAFLHQWKKDIASPIFLPGQGKRYYLELQVDYQR</sequence>
<name>A0A0A9CZU9_ARUDO</name>
<dbReference type="EMBL" id="GBRH01218975">
    <property type="protein sequence ID" value="JAD78920.1"/>
    <property type="molecule type" value="Transcribed_RNA"/>
</dbReference>
<dbReference type="AlphaFoldDB" id="A0A0A9CZU9"/>
<reference evidence="1" key="1">
    <citation type="submission" date="2014-09" db="EMBL/GenBank/DDBJ databases">
        <authorList>
            <person name="Magalhaes I.L.F."/>
            <person name="Oliveira U."/>
            <person name="Santos F.R."/>
            <person name="Vidigal T.H.D.A."/>
            <person name="Brescovit A.D."/>
            <person name="Santos A.J."/>
        </authorList>
    </citation>
    <scope>NUCLEOTIDE SEQUENCE</scope>
    <source>
        <tissue evidence="1">Shoot tissue taken approximately 20 cm above the soil surface</tissue>
    </source>
</reference>
<organism evidence="1">
    <name type="scientific">Arundo donax</name>
    <name type="common">Giant reed</name>
    <name type="synonym">Donax arundinaceus</name>
    <dbReference type="NCBI Taxonomy" id="35708"/>
    <lineage>
        <taxon>Eukaryota</taxon>
        <taxon>Viridiplantae</taxon>
        <taxon>Streptophyta</taxon>
        <taxon>Embryophyta</taxon>
        <taxon>Tracheophyta</taxon>
        <taxon>Spermatophyta</taxon>
        <taxon>Magnoliopsida</taxon>
        <taxon>Liliopsida</taxon>
        <taxon>Poales</taxon>
        <taxon>Poaceae</taxon>
        <taxon>PACMAD clade</taxon>
        <taxon>Arundinoideae</taxon>
        <taxon>Arundineae</taxon>
        <taxon>Arundo</taxon>
    </lineage>
</organism>
<proteinExistence type="predicted"/>